<dbReference type="InterPro" id="IPR007837">
    <property type="entry name" value="DinB"/>
</dbReference>
<reference evidence="4 5" key="1">
    <citation type="submission" date="2020-10" db="EMBL/GenBank/DDBJ databases">
        <title>Complete genome sequence of Paludibaculum fermentans P105T, a facultatively anaerobic acidobacterium capable of dissimilatory Fe(III) reduction.</title>
        <authorList>
            <person name="Dedysh S.N."/>
            <person name="Beletsky A.V."/>
            <person name="Kulichevskaya I.S."/>
            <person name="Mardanov A.V."/>
            <person name="Ravin N.V."/>
        </authorList>
    </citation>
    <scope>NUCLEOTIDE SEQUENCE [LARGE SCALE GENOMIC DNA]</scope>
    <source>
        <strain evidence="4 5">P105</strain>
    </source>
</reference>
<sequence>MVSKDTLLAHIDYAAWASRRLVSAVAELSDDQLQHDFGTSDKSILGTLVHLYRADRIWLSRMHQAADKLVLGDSDFQLSVVREQWPEVYDGWRHFLAGLSDEQILESISYHDLKGNAWSTPVYQIVLHLVNHGTHHRGQVSGFLRTLGQKPPVLDLIAYYRSL</sequence>
<name>A0A7S7NU18_PALFE</name>
<dbReference type="Gene3D" id="1.20.120.450">
    <property type="entry name" value="dinb family like domain"/>
    <property type="match status" value="1"/>
</dbReference>
<dbReference type="GO" id="GO:0046872">
    <property type="term" value="F:metal ion binding"/>
    <property type="evidence" value="ECO:0007669"/>
    <property type="project" value="UniProtKB-KW"/>
</dbReference>
<protein>
    <submittedName>
        <fullName evidence="4">DinB family protein</fullName>
    </submittedName>
</protein>
<dbReference type="KEGG" id="pfer:IRI77_07610"/>
<proteinExistence type="inferred from homology"/>
<evidence type="ECO:0000313" key="4">
    <source>
        <dbReference type="EMBL" id="QOY89808.1"/>
    </source>
</evidence>
<organism evidence="4 5">
    <name type="scientific">Paludibaculum fermentans</name>
    <dbReference type="NCBI Taxonomy" id="1473598"/>
    <lineage>
        <taxon>Bacteria</taxon>
        <taxon>Pseudomonadati</taxon>
        <taxon>Acidobacteriota</taxon>
        <taxon>Terriglobia</taxon>
        <taxon>Bryobacterales</taxon>
        <taxon>Bryobacteraceae</taxon>
        <taxon>Paludibaculum</taxon>
    </lineage>
</organism>
<dbReference type="Proteomes" id="UP000593892">
    <property type="component" value="Chromosome"/>
</dbReference>
<dbReference type="Pfam" id="PF05163">
    <property type="entry name" value="DinB"/>
    <property type="match status" value="1"/>
</dbReference>
<dbReference type="PANTHER" id="PTHR37302:SF3">
    <property type="entry name" value="DAMAGE-INDUCIBLE PROTEIN DINB"/>
    <property type="match status" value="1"/>
</dbReference>
<evidence type="ECO:0000256" key="2">
    <source>
        <dbReference type="ARBA" id="ARBA00022723"/>
    </source>
</evidence>
<dbReference type="SUPFAM" id="SSF109854">
    <property type="entry name" value="DinB/YfiT-like putative metalloenzymes"/>
    <property type="match status" value="1"/>
</dbReference>
<feature type="binding site" evidence="3">
    <location>
        <position position="50"/>
    </location>
    <ligand>
        <name>a divalent metal cation</name>
        <dbReference type="ChEBI" id="CHEBI:60240"/>
    </ligand>
</feature>
<keyword evidence="2 3" id="KW-0479">Metal-binding</keyword>
<evidence type="ECO:0000313" key="5">
    <source>
        <dbReference type="Proteomes" id="UP000593892"/>
    </source>
</evidence>
<gene>
    <name evidence="4" type="ORF">IRI77_07610</name>
</gene>
<feature type="binding site" evidence="3">
    <location>
        <position position="136"/>
    </location>
    <ligand>
        <name>a divalent metal cation</name>
        <dbReference type="ChEBI" id="CHEBI:60240"/>
    </ligand>
</feature>
<evidence type="ECO:0000256" key="3">
    <source>
        <dbReference type="PIRSR" id="PIRSR607837-1"/>
    </source>
</evidence>
<dbReference type="AlphaFoldDB" id="A0A7S7NU18"/>
<accession>A0A7S7NU18</accession>
<keyword evidence="5" id="KW-1185">Reference proteome</keyword>
<dbReference type="PANTHER" id="PTHR37302">
    <property type="entry name" value="SLR1116 PROTEIN"/>
    <property type="match status" value="1"/>
</dbReference>
<dbReference type="RefSeq" id="WP_194451471.1">
    <property type="nucleotide sequence ID" value="NZ_CP063849.1"/>
</dbReference>
<comment type="similarity">
    <text evidence="1">Belongs to the DinB family.</text>
</comment>
<dbReference type="InterPro" id="IPR034660">
    <property type="entry name" value="DinB/YfiT-like"/>
</dbReference>
<dbReference type="EMBL" id="CP063849">
    <property type="protein sequence ID" value="QOY89808.1"/>
    <property type="molecule type" value="Genomic_DNA"/>
</dbReference>
<evidence type="ECO:0000256" key="1">
    <source>
        <dbReference type="ARBA" id="ARBA00008635"/>
    </source>
</evidence>
<feature type="binding site" evidence="3">
    <location>
        <position position="132"/>
    </location>
    <ligand>
        <name>a divalent metal cation</name>
        <dbReference type="ChEBI" id="CHEBI:60240"/>
    </ligand>
</feature>